<feature type="domain" description="C2H2-type" evidence="13">
    <location>
        <begin position="266"/>
        <end position="294"/>
    </location>
</feature>
<keyword evidence="5 11" id="KW-0863">Zinc-finger</keyword>
<dbReference type="PROSITE" id="PS51915">
    <property type="entry name" value="ZAD"/>
    <property type="match status" value="1"/>
</dbReference>
<dbReference type="PANTHER" id="PTHR24379:SF127">
    <property type="entry name" value="BLOODY FINGERS-RELATED"/>
    <property type="match status" value="1"/>
</dbReference>
<evidence type="ECO:0000256" key="3">
    <source>
        <dbReference type="ARBA" id="ARBA00022723"/>
    </source>
</evidence>
<dbReference type="GO" id="GO:0000977">
    <property type="term" value="F:RNA polymerase II transcription regulatory region sequence-specific DNA binding"/>
    <property type="evidence" value="ECO:0007669"/>
    <property type="project" value="TreeGrafter"/>
</dbReference>
<keyword evidence="6 12" id="KW-0862">Zinc</keyword>
<accession>A0A8S4S6X7</accession>
<feature type="binding site" evidence="12">
    <location>
        <position position="45"/>
    </location>
    <ligand>
        <name>Zn(2+)</name>
        <dbReference type="ChEBI" id="CHEBI:29105"/>
    </ligand>
</feature>
<keyword evidence="4" id="KW-0677">Repeat</keyword>
<dbReference type="FunFam" id="3.30.160.60:FF:001370">
    <property type="entry name" value="Zinc finger protein"/>
    <property type="match status" value="1"/>
</dbReference>
<dbReference type="GO" id="GO:0008270">
    <property type="term" value="F:zinc ion binding"/>
    <property type="evidence" value="ECO:0007669"/>
    <property type="project" value="UniProtKB-UniRule"/>
</dbReference>
<evidence type="ECO:0000256" key="4">
    <source>
        <dbReference type="ARBA" id="ARBA00022737"/>
    </source>
</evidence>
<evidence type="ECO:0000259" key="13">
    <source>
        <dbReference type="PROSITE" id="PS50157"/>
    </source>
</evidence>
<feature type="domain" description="C2H2-type" evidence="13">
    <location>
        <begin position="182"/>
        <end position="209"/>
    </location>
</feature>
<evidence type="ECO:0000256" key="1">
    <source>
        <dbReference type="ARBA" id="ARBA00004123"/>
    </source>
</evidence>
<keyword evidence="3 12" id="KW-0479">Metal-binding</keyword>
<evidence type="ECO:0000256" key="5">
    <source>
        <dbReference type="ARBA" id="ARBA00022771"/>
    </source>
</evidence>
<keyword evidence="7" id="KW-0805">Transcription regulation</keyword>
<dbReference type="PROSITE" id="PS00028">
    <property type="entry name" value="ZINC_FINGER_C2H2_1"/>
    <property type="match status" value="3"/>
</dbReference>
<gene>
    <name evidence="15" type="primary">jg4854</name>
    <name evidence="15" type="ORF">PAEG_LOCUS21188</name>
</gene>
<dbReference type="GO" id="GO:0000981">
    <property type="term" value="F:DNA-binding transcription factor activity, RNA polymerase II-specific"/>
    <property type="evidence" value="ECO:0007669"/>
    <property type="project" value="TreeGrafter"/>
</dbReference>
<evidence type="ECO:0000256" key="2">
    <source>
        <dbReference type="ARBA" id="ARBA00006991"/>
    </source>
</evidence>
<organism evidence="15 16">
    <name type="scientific">Pararge aegeria aegeria</name>
    <dbReference type="NCBI Taxonomy" id="348720"/>
    <lineage>
        <taxon>Eukaryota</taxon>
        <taxon>Metazoa</taxon>
        <taxon>Ecdysozoa</taxon>
        <taxon>Arthropoda</taxon>
        <taxon>Hexapoda</taxon>
        <taxon>Insecta</taxon>
        <taxon>Pterygota</taxon>
        <taxon>Neoptera</taxon>
        <taxon>Endopterygota</taxon>
        <taxon>Lepidoptera</taxon>
        <taxon>Glossata</taxon>
        <taxon>Ditrysia</taxon>
        <taxon>Papilionoidea</taxon>
        <taxon>Nymphalidae</taxon>
        <taxon>Satyrinae</taxon>
        <taxon>Satyrini</taxon>
        <taxon>Parargina</taxon>
        <taxon>Pararge</taxon>
    </lineage>
</organism>
<dbReference type="OrthoDB" id="654211at2759"/>
<dbReference type="InterPro" id="IPR012934">
    <property type="entry name" value="Znf_AD"/>
</dbReference>
<feature type="binding site" evidence="12">
    <location>
        <position position="88"/>
    </location>
    <ligand>
        <name>Zn(2+)</name>
        <dbReference type="ChEBI" id="CHEBI:29105"/>
    </ligand>
</feature>
<feature type="domain" description="C2H2-type" evidence="13">
    <location>
        <begin position="238"/>
        <end position="266"/>
    </location>
</feature>
<comment type="similarity">
    <text evidence="2">Belongs to the krueppel C2H2-type zinc-finger protein family.</text>
</comment>
<feature type="domain" description="C2H2-type" evidence="13">
    <location>
        <begin position="295"/>
        <end position="323"/>
    </location>
</feature>
<dbReference type="Pfam" id="PF00096">
    <property type="entry name" value="zf-C2H2"/>
    <property type="match status" value="2"/>
</dbReference>
<feature type="binding site" evidence="12">
    <location>
        <position position="42"/>
    </location>
    <ligand>
        <name>Zn(2+)</name>
        <dbReference type="ChEBI" id="CHEBI:29105"/>
    </ligand>
</feature>
<dbReference type="Proteomes" id="UP000838756">
    <property type="component" value="Unassembled WGS sequence"/>
</dbReference>
<reference evidence="15" key="1">
    <citation type="submission" date="2022-03" db="EMBL/GenBank/DDBJ databases">
        <authorList>
            <person name="Lindestad O."/>
        </authorList>
    </citation>
    <scope>NUCLEOTIDE SEQUENCE</scope>
</reference>
<comment type="subcellular location">
    <subcellularLocation>
        <location evidence="1">Nucleus</location>
    </subcellularLocation>
</comment>
<evidence type="ECO:0000313" key="15">
    <source>
        <dbReference type="EMBL" id="CAH2245698.1"/>
    </source>
</evidence>
<dbReference type="EMBL" id="CAKXAJ010025909">
    <property type="protein sequence ID" value="CAH2245698.1"/>
    <property type="molecule type" value="Genomic_DNA"/>
</dbReference>
<dbReference type="InterPro" id="IPR013087">
    <property type="entry name" value="Znf_C2H2_type"/>
</dbReference>
<evidence type="ECO:0000256" key="11">
    <source>
        <dbReference type="PROSITE-ProRule" id="PRU00042"/>
    </source>
</evidence>
<evidence type="ECO:0000256" key="10">
    <source>
        <dbReference type="ARBA" id="ARBA00023242"/>
    </source>
</evidence>
<dbReference type="SUPFAM" id="SSF57716">
    <property type="entry name" value="Glucocorticoid receptor-like (DNA-binding domain)"/>
    <property type="match status" value="1"/>
</dbReference>
<comment type="caution">
    <text evidence="15">The sequence shown here is derived from an EMBL/GenBank/DDBJ whole genome shotgun (WGS) entry which is preliminary data.</text>
</comment>
<evidence type="ECO:0000256" key="9">
    <source>
        <dbReference type="ARBA" id="ARBA00023163"/>
    </source>
</evidence>
<dbReference type="PANTHER" id="PTHR24379">
    <property type="entry name" value="KRAB AND ZINC FINGER DOMAIN-CONTAINING"/>
    <property type="match status" value="1"/>
</dbReference>
<sequence>MVKPIYIMKLNTQSINMEEYYSGLQNVSLPVFIKYLNRTAKCKVCLQDGDEAITSVTNPNGIREVLNVFGAIGIDEEDENPTYLCYVCYKFLKCAISFRKVALRTNKILKRPPIKLSPDYFQNYDTTDVDEKSNPVFRTKELECEDEEDTKVQCHICKKILTKAYYNSTHLKLCDPDFPKQYVCDICGKSFKLKVAHNRHRERHETRYIYKCQLCPYAGRYKARLSMHMRVHTGDLKYLCTECPARYISKGSLSDHIRLKHTEPQHKCHQCDRAFHNNLNLQRHIDVVHMEIKKHECNICSISFGYRRDLMKHQRNVHKRAKLRSGFSKSIFKSRDNCE</sequence>
<evidence type="ECO:0000256" key="8">
    <source>
        <dbReference type="ARBA" id="ARBA00023125"/>
    </source>
</evidence>
<dbReference type="GO" id="GO:0005634">
    <property type="term" value="C:nucleus"/>
    <property type="evidence" value="ECO:0007669"/>
    <property type="project" value="UniProtKB-SubCell"/>
</dbReference>
<dbReference type="AlphaFoldDB" id="A0A8S4S6X7"/>
<dbReference type="Gene3D" id="3.30.160.60">
    <property type="entry name" value="Classic Zinc Finger"/>
    <property type="match status" value="4"/>
</dbReference>
<feature type="domain" description="ZAD" evidence="14">
    <location>
        <begin position="40"/>
        <end position="112"/>
    </location>
</feature>
<feature type="binding site" evidence="12">
    <location>
        <position position="85"/>
    </location>
    <ligand>
        <name>Zn(2+)</name>
        <dbReference type="ChEBI" id="CHEBI:29105"/>
    </ligand>
</feature>
<evidence type="ECO:0000259" key="14">
    <source>
        <dbReference type="PROSITE" id="PS51915"/>
    </source>
</evidence>
<proteinExistence type="inferred from homology"/>
<keyword evidence="9" id="KW-0804">Transcription</keyword>
<keyword evidence="16" id="KW-1185">Reference proteome</keyword>
<protein>
    <submittedName>
        <fullName evidence="15">Jg4854 protein</fullName>
    </submittedName>
</protein>
<name>A0A8S4S6X7_9NEOP</name>
<dbReference type="SMART" id="SM00355">
    <property type="entry name" value="ZnF_C2H2"/>
    <property type="match status" value="5"/>
</dbReference>
<dbReference type="SUPFAM" id="SSF57667">
    <property type="entry name" value="beta-beta-alpha zinc fingers"/>
    <property type="match status" value="4"/>
</dbReference>
<evidence type="ECO:0000256" key="6">
    <source>
        <dbReference type="ARBA" id="ARBA00022833"/>
    </source>
</evidence>
<dbReference type="PROSITE" id="PS50157">
    <property type="entry name" value="ZINC_FINGER_C2H2_2"/>
    <property type="match status" value="5"/>
</dbReference>
<feature type="domain" description="C2H2-type" evidence="13">
    <location>
        <begin position="210"/>
        <end position="237"/>
    </location>
</feature>
<dbReference type="InterPro" id="IPR036236">
    <property type="entry name" value="Znf_C2H2_sf"/>
</dbReference>
<evidence type="ECO:0000313" key="16">
    <source>
        <dbReference type="Proteomes" id="UP000838756"/>
    </source>
</evidence>
<evidence type="ECO:0000256" key="12">
    <source>
        <dbReference type="PROSITE-ProRule" id="PRU01263"/>
    </source>
</evidence>
<keyword evidence="10" id="KW-0539">Nucleus</keyword>
<evidence type="ECO:0000256" key="7">
    <source>
        <dbReference type="ARBA" id="ARBA00023015"/>
    </source>
</evidence>
<keyword evidence="8" id="KW-0238">DNA-binding</keyword>